<dbReference type="AlphaFoldDB" id="A0A977KZW7"/>
<reference evidence="7" key="1">
    <citation type="submission" date="2021-04" db="EMBL/GenBank/DDBJ databases">
        <title>Genome sequence of Woronichinia naegeliana from Washington state freshwater lake bloom.</title>
        <authorList>
            <person name="Dreher T.W."/>
        </authorList>
    </citation>
    <scope>NUCLEOTIDE SEQUENCE</scope>
    <source>
        <strain evidence="7">WA131</strain>
    </source>
</reference>
<proteinExistence type="inferred from homology"/>
<name>A0A977KZW7_9CYAN</name>
<dbReference type="GO" id="GO:0016020">
    <property type="term" value="C:membrane"/>
    <property type="evidence" value="ECO:0007669"/>
    <property type="project" value="UniProtKB-SubCell"/>
</dbReference>
<feature type="transmembrane region" description="Helical" evidence="6">
    <location>
        <begin position="179"/>
        <end position="200"/>
    </location>
</feature>
<protein>
    <submittedName>
        <fullName evidence="7">AI-2E family transporter</fullName>
    </submittedName>
</protein>
<dbReference type="EMBL" id="CP073041">
    <property type="protein sequence ID" value="UXE62061.1"/>
    <property type="molecule type" value="Genomic_DNA"/>
</dbReference>
<feature type="transmembrane region" description="Helical" evidence="6">
    <location>
        <begin position="12"/>
        <end position="31"/>
    </location>
</feature>
<evidence type="ECO:0000313" key="7">
    <source>
        <dbReference type="EMBL" id="UXE62061.1"/>
    </source>
</evidence>
<organism evidence="7">
    <name type="scientific">Woronichinia naegeliana WA131</name>
    <dbReference type="NCBI Taxonomy" id="2824559"/>
    <lineage>
        <taxon>Bacteria</taxon>
        <taxon>Bacillati</taxon>
        <taxon>Cyanobacteriota</taxon>
        <taxon>Cyanophyceae</taxon>
        <taxon>Synechococcales</taxon>
        <taxon>Coelosphaeriaceae</taxon>
        <taxon>Woronichinia</taxon>
    </lineage>
</organism>
<feature type="transmembrane region" description="Helical" evidence="6">
    <location>
        <begin position="206"/>
        <end position="234"/>
    </location>
</feature>
<feature type="transmembrane region" description="Helical" evidence="6">
    <location>
        <begin position="120"/>
        <end position="143"/>
    </location>
</feature>
<comment type="similarity">
    <text evidence="2">Belongs to the autoinducer-2 exporter (AI-2E) (TC 2.A.86) family.</text>
</comment>
<evidence type="ECO:0000256" key="4">
    <source>
        <dbReference type="ARBA" id="ARBA00022989"/>
    </source>
</evidence>
<dbReference type="InterPro" id="IPR002549">
    <property type="entry name" value="AI-2E-like"/>
</dbReference>
<evidence type="ECO:0000256" key="6">
    <source>
        <dbReference type="SAM" id="Phobius"/>
    </source>
</evidence>
<evidence type="ECO:0000256" key="3">
    <source>
        <dbReference type="ARBA" id="ARBA00022692"/>
    </source>
</evidence>
<feature type="transmembrane region" description="Helical" evidence="6">
    <location>
        <begin position="43"/>
        <end position="67"/>
    </location>
</feature>
<dbReference type="PANTHER" id="PTHR21716">
    <property type="entry name" value="TRANSMEMBRANE PROTEIN"/>
    <property type="match status" value="1"/>
</dbReference>
<comment type="subcellular location">
    <subcellularLocation>
        <location evidence="1">Membrane</location>
        <topology evidence="1">Multi-pass membrane protein</topology>
    </subcellularLocation>
</comment>
<sequence>MIVVAGMQSASSLLNAFFLSLIIVISVSPLLGWLVRKGLSPKLALLLTILLVLGIVASLMAFLGVSINQLIHILPTYENRISAIKDSLVHFFAAKGINLNNTMGSDVLQPSNLLKGAVVFIQRIGEAIASSLLLLLIVAFMLIESTSFPSKLRRVFEPEGVLLSKLTAFSGDIRKYMMITAWTGALAAFGDFLVLLVLGVDLAPLWGVMFFLLSFIPGVGFLLAVIPPVLLALLEHDGLRALLVFVGCLLVDNIVDKAIKPRYMQEGLDLSILVIILSILFWSWVLGPTGAILSVPLTMMVKKLVLESSEETRFIALLMGAGNTEKVTTSLSASEDEIG</sequence>
<keyword evidence="3 6" id="KW-0812">Transmembrane</keyword>
<dbReference type="PANTHER" id="PTHR21716:SF64">
    <property type="entry name" value="AI-2 TRANSPORT PROTEIN TQSA"/>
    <property type="match status" value="1"/>
</dbReference>
<dbReference type="Pfam" id="PF01594">
    <property type="entry name" value="AI-2E_transport"/>
    <property type="match status" value="1"/>
</dbReference>
<evidence type="ECO:0000256" key="2">
    <source>
        <dbReference type="ARBA" id="ARBA00009773"/>
    </source>
</evidence>
<feature type="transmembrane region" description="Helical" evidence="6">
    <location>
        <begin position="271"/>
        <end position="293"/>
    </location>
</feature>
<keyword evidence="5 6" id="KW-0472">Membrane</keyword>
<dbReference type="KEGG" id="wna:KA717_04085"/>
<dbReference type="GO" id="GO:0055085">
    <property type="term" value="P:transmembrane transport"/>
    <property type="evidence" value="ECO:0007669"/>
    <property type="project" value="TreeGrafter"/>
</dbReference>
<dbReference type="Proteomes" id="UP001065613">
    <property type="component" value="Chromosome"/>
</dbReference>
<evidence type="ECO:0000256" key="5">
    <source>
        <dbReference type="ARBA" id="ARBA00023136"/>
    </source>
</evidence>
<gene>
    <name evidence="7" type="ORF">KA717_04085</name>
</gene>
<evidence type="ECO:0000256" key="1">
    <source>
        <dbReference type="ARBA" id="ARBA00004141"/>
    </source>
</evidence>
<keyword evidence="4 6" id="KW-1133">Transmembrane helix</keyword>
<accession>A0A977KZW7</accession>